<dbReference type="InterPro" id="IPR011059">
    <property type="entry name" value="Metal-dep_hydrolase_composite"/>
</dbReference>
<keyword evidence="4" id="KW-1185">Reference proteome</keyword>
<dbReference type="AlphaFoldDB" id="S8FB53"/>
<evidence type="ECO:0000256" key="1">
    <source>
        <dbReference type="SAM" id="Phobius"/>
    </source>
</evidence>
<dbReference type="eggNOG" id="ENOG502QSHE">
    <property type="taxonomic scope" value="Eukaryota"/>
</dbReference>
<protein>
    <recommendedName>
        <fullName evidence="2">Amidohydrolase 3 domain-containing protein</fullName>
    </recommendedName>
</protein>
<dbReference type="GO" id="GO:0016810">
    <property type="term" value="F:hydrolase activity, acting on carbon-nitrogen (but not peptide) bonds"/>
    <property type="evidence" value="ECO:0007669"/>
    <property type="project" value="InterPro"/>
</dbReference>
<dbReference type="Gene3D" id="3.20.20.140">
    <property type="entry name" value="Metal-dependent hydrolases"/>
    <property type="match status" value="1"/>
</dbReference>
<keyword evidence="1" id="KW-0472">Membrane</keyword>
<dbReference type="HOGENOM" id="CLU_009942_1_1_1"/>
<dbReference type="SUPFAM" id="SSF51338">
    <property type="entry name" value="Composite domain of metallo-dependent hydrolases"/>
    <property type="match status" value="1"/>
</dbReference>
<reference evidence="3 4" key="1">
    <citation type="journal article" date="2012" name="Science">
        <title>The Paleozoic origin of enzymatic lignin decomposition reconstructed from 31 fungal genomes.</title>
        <authorList>
            <person name="Floudas D."/>
            <person name="Binder M."/>
            <person name="Riley R."/>
            <person name="Barry K."/>
            <person name="Blanchette R.A."/>
            <person name="Henrissat B."/>
            <person name="Martinez A.T."/>
            <person name="Otillar R."/>
            <person name="Spatafora J.W."/>
            <person name="Yadav J.S."/>
            <person name="Aerts A."/>
            <person name="Benoit I."/>
            <person name="Boyd A."/>
            <person name="Carlson A."/>
            <person name="Copeland A."/>
            <person name="Coutinho P.M."/>
            <person name="de Vries R.P."/>
            <person name="Ferreira P."/>
            <person name="Findley K."/>
            <person name="Foster B."/>
            <person name="Gaskell J."/>
            <person name="Glotzer D."/>
            <person name="Gorecki P."/>
            <person name="Heitman J."/>
            <person name="Hesse C."/>
            <person name="Hori C."/>
            <person name="Igarashi K."/>
            <person name="Jurgens J.A."/>
            <person name="Kallen N."/>
            <person name="Kersten P."/>
            <person name="Kohler A."/>
            <person name="Kuees U."/>
            <person name="Kumar T.K.A."/>
            <person name="Kuo A."/>
            <person name="LaButti K."/>
            <person name="Larrondo L.F."/>
            <person name="Lindquist E."/>
            <person name="Ling A."/>
            <person name="Lombard V."/>
            <person name="Lucas S."/>
            <person name="Lundell T."/>
            <person name="Martin R."/>
            <person name="McLaughlin D.J."/>
            <person name="Morgenstern I."/>
            <person name="Morin E."/>
            <person name="Murat C."/>
            <person name="Nagy L.G."/>
            <person name="Nolan M."/>
            <person name="Ohm R.A."/>
            <person name="Patyshakuliyeva A."/>
            <person name="Rokas A."/>
            <person name="Ruiz-Duenas F.J."/>
            <person name="Sabat G."/>
            <person name="Salamov A."/>
            <person name="Samejima M."/>
            <person name="Schmutz J."/>
            <person name="Slot J.C."/>
            <person name="St John F."/>
            <person name="Stenlid J."/>
            <person name="Sun H."/>
            <person name="Sun S."/>
            <person name="Syed K."/>
            <person name="Tsang A."/>
            <person name="Wiebenga A."/>
            <person name="Young D."/>
            <person name="Pisabarro A."/>
            <person name="Eastwood D.C."/>
            <person name="Martin F."/>
            <person name="Cullen D."/>
            <person name="Grigoriev I.V."/>
            <person name="Hibbett D.S."/>
        </authorList>
    </citation>
    <scope>NUCLEOTIDE SEQUENCE</scope>
    <source>
        <strain evidence="4">FP-58527</strain>
    </source>
</reference>
<dbReference type="PANTHER" id="PTHR22642">
    <property type="entry name" value="IMIDAZOLONEPROPIONASE"/>
    <property type="match status" value="1"/>
</dbReference>
<dbReference type="Gene3D" id="3.10.310.70">
    <property type="match status" value="1"/>
</dbReference>
<feature type="domain" description="Amidohydrolase 3" evidence="2">
    <location>
        <begin position="140"/>
        <end position="633"/>
    </location>
</feature>
<dbReference type="InterPro" id="IPR032466">
    <property type="entry name" value="Metal_Hydrolase"/>
</dbReference>
<name>S8FB53_FOMSC</name>
<evidence type="ECO:0000313" key="4">
    <source>
        <dbReference type="Proteomes" id="UP000015241"/>
    </source>
</evidence>
<dbReference type="EMBL" id="KE504161">
    <property type="protein sequence ID" value="EPS98840.1"/>
    <property type="molecule type" value="Genomic_DNA"/>
</dbReference>
<evidence type="ECO:0000313" key="3">
    <source>
        <dbReference type="EMBL" id="EPS98840.1"/>
    </source>
</evidence>
<dbReference type="STRING" id="743788.S8FB53"/>
<organism evidence="3 4">
    <name type="scientific">Fomitopsis schrenkii</name>
    <name type="common">Brown rot fungus</name>
    <dbReference type="NCBI Taxonomy" id="2126942"/>
    <lineage>
        <taxon>Eukaryota</taxon>
        <taxon>Fungi</taxon>
        <taxon>Dikarya</taxon>
        <taxon>Basidiomycota</taxon>
        <taxon>Agaricomycotina</taxon>
        <taxon>Agaricomycetes</taxon>
        <taxon>Polyporales</taxon>
        <taxon>Fomitopsis</taxon>
    </lineage>
</organism>
<dbReference type="InterPro" id="IPR013108">
    <property type="entry name" value="Amidohydro_3"/>
</dbReference>
<dbReference type="OrthoDB" id="3501663at2759"/>
<keyword evidence="1" id="KW-0812">Transmembrane</keyword>
<dbReference type="Gene3D" id="2.30.40.10">
    <property type="entry name" value="Urease, subunit C, domain 1"/>
    <property type="match status" value="2"/>
</dbReference>
<accession>S8FB53</accession>
<dbReference type="Proteomes" id="UP000015241">
    <property type="component" value="Unassembled WGS sequence"/>
</dbReference>
<keyword evidence="1" id="KW-1133">Transmembrane helix</keyword>
<evidence type="ECO:0000259" key="2">
    <source>
        <dbReference type="Pfam" id="PF07969"/>
    </source>
</evidence>
<dbReference type="InterPro" id="IPR033932">
    <property type="entry name" value="YtcJ-like"/>
</dbReference>
<dbReference type="SUPFAM" id="SSF51556">
    <property type="entry name" value="Metallo-dependent hydrolases"/>
    <property type="match status" value="1"/>
</dbReference>
<dbReference type="CDD" id="cd01300">
    <property type="entry name" value="YtcJ_like"/>
    <property type="match status" value="1"/>
</dbReference>
<dbReference type="PANTHER" id="PTHR22642:SF2">
    <property type="entry name" value="PROTEIN LONG AFTER FAR-RED 3"/>
    <property type="match status" value="1"/>
</dbReference>
<dbReference type="Pfam" id="PF07969">
    <property type="entry name" value="Amidohydro_3"/>
    <property type="match status" value="1"/>
</dbReference>
<sequence length="636" mass="68825">MAPPKKNPASASPPAQAKKPENVVRHLAFVFLAAALAGVATYVSRRLGHGATTRRHHAVASLPESYAVCTEPGLVYTVDEHRPNADCLLVNKGRIAATGSLEEVQAQWDVYQTELVNKFYGGEPKAKKPLKVVRPPPASIVVPGLADSHAHLMMYGAKMQLSLEGAQNIDEVINRLERYVATHPAPSDGVVRWVEGFGWDQTRWKDWRGGFPSKEDLATRPALADIPIALSRVDGHALWVSQAAMDIAERALPGGQWPKPGEVEGGEVVGDDKGVPTGVLVDAAMALIPVPPPSEAQMTEQLERAVRDALAAGLTSVHDAAVSNRMLAVFKKVADEGRLPIRVYAMANEETSEYWGGRFEPLEDYGRDGRLNLRSVKLFTDGALGSWGAALLEPYTDNPSTSGLMRTSEAALKRTVSQFWEDGWGVNIHCIGDRANKAVLDIFESLLQGNTSTARARRPRIEHAQIMRREDLQRAGRLGVITSVQPTHATSDMWYAEARLGPDRIGGAYAYQTLLRSSPDGVLPLGSDFPVEGINPLMGFYAAVSRLDARGESPHGPGGWYPAERLTRAQALKGMTLDAAYASFAESDLGSLAAGKKADYVILDRNIMNDTAPFADILATHVRATVVDGRILYGGI</sequence>
<dbReference type="InParanoid" id="S8FB53"/>
<feature type="transmembrane region" description="Helical" evidence="1">
    <location>
        <begin position="23"/>
        <end position="44"/>
    </location>
</feature>
<gene>
    <name evidence="3" type="ORF">FOMPIDRAFT_1017379</name>
</gene>
<proteinExistence type="predicted"/>